<dbReference type="EMBL" id="KP136319">
    <property type="protein sequence ID" value="AJF97303.1"/>
    <property type="molecule type" value="Genomic_DNA"/>
</dbReference>
<proteinExistence type="predicted"/>
<dbReference type="KEGG" id="vg:23462220"/>
<organism evidence="2 3">
    <name type="scientific">Pandoravirus inopinatum</name>
    <dbReference type="NCBI Taxonomy" id="1605721"/>
    <lineage>
        <taxon>Viruses</taxon>
        <taxon>Pandoravirus</taxon>
    </lineage>
</organism>
<evidence type="ECO:0000313" key="3">
    <source>
        <dbReference type="Proteomes" id="UP000202511"/>
    </source>
</evidence>
<evidence type="ECO:0000256" key="1">
    <source>
        <dbReference type="SAM" id="MobiDB-lite"/>
    </source>
</evidence>
<dbReference type="GeneID" id="23462220"/>
<feature type="region of interest" description="Disordered" evidence="1">
    <location>
        <begin position="69"/>
        <end position="113"/>
    </location>
</feature>
<protein>
    <submittedName>
        <fullName evidence="2">Uncharacterized protein</fullName>
    </submittedName>
</protein>
<dbReference type="Proteomes" id="UP000202511">
    <property type="component" value="Segment"/>
</dbReference>
<name>A0A0B5IX49_9VIRU</name>
<accession>A0A0B5IX49</accession>
<reference evidence="2 3" key="1">
    <citation type="journal article" date="2015" name="Parasitol. Res.">
        <title>Viruses in close associations with free-living amoebae.</title>
        <authorList>
            <person name="Scheid P."/>
        </authorList>
    </citation>
    <scope>NUCLEOTIDE SEQUENCE [LARGE SCALE GENOMIC DNA]</scope>
    <source>
        <strain evidence="2">KlaHel</strain>
    </source>
</reference>
<evidence type="ECO:0000313" key="2">
    <source>
        <dbReference type="EMBL" id="AJF97303.1"/>
    </source>
</evidence>
<sequence>MTSSQRVLVLWAVAVGLFVIVASAEAPPRTGCGARAYADSCVDACCAWCPATAANVTVIALARLCPATTNNNSDDKQKADTRFLSGPTAPLRRRPRARVTSAAARRADPTPSCVRPRNATLNWSCPSGRYLA</sequence>
<dbReference type="RefSeq" id="YP_009119538.1">
    <property type="nucleotide sequence ID" value="NC_026440.1"/>
</dbReference>